<dbReference type="Proteomes" id="UP000639772">
    <property type="component" value="Unassembled WGS sequence"/>
</dbReference>
<dbReference type="PANTHER" id="PTHR32161">
    <property type="entry name" value="DPP6 N-TERMINAL DOMAIN-LIKE PROTEIN"/>
    <property type="match status" value="1"/>
</dbReference>
<evidence type="ECO:0000313" key="1">
    <source>
        <dbReference type="EMBL" id="KAG0452508.1"/>
    </source>
</evidence>
<reference evidence="3 4" key="1">
    <citation type="journal article" date="2020" name="Nat. Food">
        <title>A phased Vanilla planifolia genome enables genetic improvement of flavour and production.</title>
        <authorList>
            <person name="Hasing T."/>
            <person name="Tang H."/>
            <person name="Brym M."/>
            <person name="Khazi F."/>
            <person name="Huang T."/>
            <person name="Chambers A.H."/>
        </authorList>
    </citation>
    <scope>NUCLEOTIDE SEQUENCE [LARGE SCALE GENOMIC DNA]</scope>
    <source>
        <tissue evidence="2">Leaf</tissue>
    </source>
</reference>
<sequence>MNAVEGESAGIYRLTDGQWIDTMCNCLLMENGLPLRRTGMTLKEEGGRANHPWFSLDPRAWVFTSDYAGVSAEPISNPHHFQPAGEFFTVNIRIWRPGVSHNAYEDGTWAPFT</sequence>
<evidence type="ECO:0000313" key="2">
    <source>
        <dbReference type="EMBL" id="KAG0453583.1"/>
    </source>
</evidence>
<dbReference type="EMBL" id="JADCNM010000014">
    <property type="protein sequence ID" value="KAG0453583.1"/>
    <property type="molecule type" value="Genomic_DNA"/>
</dbReference>
<protein>
    <submittedName>
        <fullName evidence="2">Uncharacterized protein</fullName>
    </submittedName>
</protein>
<comment type="caution">
    <text evidence="2">The sequence shown here is derived from an EMBL/GenBank/DDBJ whole genome shotgun (WGS) entry which is preliminary data.</text>
</comment>
<name>A0A835PJ17_VANPL</name>
<evidence type="ECO:0000313" key="4">
    <source>
        <dbReference type="Proteomes" id="UP000639772"/>
    </source>
</evidence>
<dbReference type="OrthoDB" id="43744at2759"/>
<accession>A0A835PJ17</accession>
<dbReference type="AlphaFoldDB" id="A0A835PJ17"/>
<dbReference type="EMBL" id="JADCNL010000014">
    <property type="protein sequence ID" value="KAG0452508.1"/>
    <property type="molecule type" value="Genomic_DNA"/>
</dbReference>
<gene>
    <name evidence="2" type="ORF">HPP92_024887</name>
    <name evidence="1" type="ORF">HPP92_025172</name>
</gene>
<dbReference type="PANTHER" id="PTHR32161:SF8">
    <property type="entry name" value="DPP6 N-TERMINAL DOMAIN-LIKE PROTEIN"/>
    <property type="match status" value="1"/>
</dbReference>
<organism evidence="2 4">
    <name type="scientific">Vanilla planifolia</name>
    <name type="common">Vanilla</name>
    <dbReference type="NCBI Taxonomy" id="51239"/>
    <lineage>
        <taxon>Eukaryota</taxon>
        <taxon>Viridiplantae</taxon>
        <taxon>Streptophyta</taxon>
        <taxon>Embryophyta</taxon>
        <taxon>Tracheophyta</taxon>
        <taxon>Spermatophyta</taxon>
        <taxon>Magnoliopsida</taxon>
        <taxon>Liliopsida</taxon>
        <taxon>Asparagales</taxon>
        <taxon>Orchidaceae</taxon>
        <taxon>Vanilloideae</taxon>
        <taxon>Vanilleae</taxon>
        <taxon>Vanilla</taxon>
    </lineage>
</organism>
<dbReference type="Proteomes" id="UP000636800">
    <property type="component" value="Unassembled WGS sequence"/>
</dbReference>
<keyword evidence="3" id="KW-1185">Reference proteome</keyword>
<evidence type="ECO:0000313" key="3">
    <source>
        <dbReference type="Proteomes" id="UP000636800"/>
    </source>
</evidence>
<proteinExistence type="predicted"/>